<comment type="caution">
    <text evidence="1">The sequence shown here is derived from an EMBL/GenBank/DDBJ whole genome shotgun (WGS) entry which is preliminary data.</text>
</comment>
<dbReference type="PANTHER" id="PTHR47481:SF9">
    <property type="entry name" value="RETROTRANSPOSON GAG DOMAIN-CONTAINING PROTEIN"/>
    <property type="match status" value="1"/>
</dbReference>
<dbReference type="AlphaFoldDB" id="A0A445GEE7"/>
<name>A0A445GEE7_GLYSO</name>
<protein>
    <submittedName>
        <fullName evidence="1">Uncharacterized protein</fullName>
    </submittedName>
</protein>
<reference evidence="1 2" key="1">
    <citation type="submission" date="2018-09" db="EMBL/GenBank/DDBJ databases">
        <title>A high-quality reference genome of wild soybean provides a powerful tool to mine soybean genomes.</title>
        <authorList>
            <person name="Xie M."/>
            <person name="Chung C.Y.L."/>
            <person name="Li M.-W."/>
            <person name="Wong F.-L."/>
            <person name="Chan T.-F."/>
            <person name="Lam H.-M."/>
        </authorList>
    </citation>
    <scope>NUCLEOTIDE SEQUENCE [LARGE SCALE GENOMIC DNA]</scope>
    <source>
        <strain evidence="2">cv. W05</strain>
        <tissue evidence="1">Hypocotyl of etiolated seedlings</tissue>
    </source>
</reference>
<accession>A0A445GEE7</accession>
<sequence>MSLKEDLSTSTKGISNLSDYLHSIQAIVDGLAFIDHHVDDLDLVIITLNDLEPSFHEFTTSLNTRDTPTI</sequence>
<gene>
    <name evidence="1" type="ORF">D0Y65_042704</name>
</gene>
<evidence type="ECO:0000313" key="2">
    <source>
        <dbReference type="Proteomes" id="UP000289340"/>
    </source>
</evidence>
<dbReference type="Proteomes" id="UP000289340">
    <property type="component" value="Chromosome 16"/>
</dbReference>
<keyword evidence="2" id="KW-1185">Reference proteome</keyword>
<dbReference type="PANTHER" id="PTHR47481">
    <property type="match status" value="1"/>
</dbReference>
<dbReference type="EMBL" id="QZWG01000016">
    <property type="protein sequence ID" value="RZB59592.1"/>
    <property type="molecule type" value="Genomic_DNA"/>
</dbReference>
<organism evidence="1 2">
    <name type="scientific">Glycine soja</name>
    <name type="common">Wild soybean</name>
    <dbReference type="NCBI Taxonomy" id="3848"/>
    <lineage>
        <taxon>Eukaryota</taxon>
        <taxon>Viridiplantae</taxon>
        <taxon>Streptophyta</taxon>
        <taxon>Embryophyta</taxon>
        <taxon>Tracheophyta</taxon>
        <taxon>Spermatophyta</taxon>
        <taxon>Magnoliopsida</taxon>
        <taxon>eudicotyledons</taxon>
        <taxon>Gunneridae</taxon>
        <taxon>Pentapetalae</taxon>
        <taxon>rosids</taxon>
        <taxon>fabids</taxon>
        <taxon>Fabales</taxon>
        <taxon>Fabaceae</taxon>
        <taxon>Papilionoideae</taxon>
        <taxon>50 kb inversion clade</taxon>
        <taxon>NPAAA clade</taxon>
        <taxon>indigoferoid/millettioid clade</taxon>
        <taxon>Phaseoleae</taxon>
        <taxon>Glycine</taxon>
        <taxon>Glycine subgen. Soja</taxon>
    </lineage>
</organism>
<proteinExistence type="predicted"/>
<evidence type="ECO:0000313" key="1">
    <source>
        <dbReference type="EMBL" id="RZB59592.1"/>
    </source>
</evidence>